<evidence type="ECO:0000259" key="2">
    <source>
        <dbReference type="PROSITE" id="PS50026"/>
    </source>
</evidence>
<evidence type="ECO:0000256" key="1">
    <source>
        <dbReference type="PROSITE-ProRule" id="PRU00076"/>
    </source>
</evidence>
<protein>
    <recommendedName>
        <fullName evidence="2">EGF-like domain-containing protein</fullName>
    </recommendedName>
</protein>
<dbReference type="GeneTree" id="ENSGT00940000156239"/>
<dbReference type="PROSITE" id="PS01186">
    <property type="entry name" value="EGF_2"/>
    <property type="match status" value="1"/>
</dbReference>
<reference evidence="3 4" key="1">
    <citation type="journal article" date="2014" name="Nature">
        <title>The genomic substrate for adaptive radiation in African cichlid fish.</title>
        <authorList>
            <person name="Brawand D."/>
            <person name="Wagner C.E."/>
            <person name="Li Y.I."/>
            <person name="Malinsky M."/>
            <person name="Keller I."/>
            <person name="Fan S."/>
            <person name="Simakov O."/>
            <person name="Ng A.Y."/>
            <person name="Lim Z.W."/>
            <person name="Bezault E."/>
            <person name="Turner-Maier J."/>
            <person name="Johnson J."/>
            <person name="Alcazar R."/>
            <person name="Noh H.J."/>
            <person name="Russell P."/>
            <person name="Aken B."/>
            <person name="Alfoldi J."/>
            <person name="Amemiya C."/>
            <person name="Azzouzi N."/>
            <person name="Baroiller J.F."/>
            <person name="Barloy-Hubler F."/>
            <person name="Berlin A."/>
            <person name="Bloomquist R."/>
            <person name="Carleton K.L."/>
            <person name="Conte M.A."/>
            <person name="D'Cotta H."/>
            <person name="Eshel O."/>
            <person name="Gaffney L."/>
            <person name="Galibert F."/>
            <person name="Gante H.F."/>
            <person name="Gnerre S."/>
            <person name="Greuter L."/>
            <person name="Guyon R."/>
            <person name="Haddad N.S."/>
            <person name="Haerty W."/>
            <person name="Harris R.M."/>
            <person name="Hofmann H.A."/>
            <person name="Hourlier T."/>
            <person name="Hulata G."/>
            <person name="Jaffe D.B."/>
            <person name="Lara M."/>
            <person name="Lee A.P."/>
            <person name="MacCallum I."/>
            <person name="Mwaiko S."/>
            <person name="Nikaido M."/>
            <person name="Nishihara H."/>
            <person name="Ozouf-Costaz C."/>
            <person name="Penman D.J."/>
            <person name="Przybylski D."/>
            <person name="Rakotomanga M."/>
            <person name="Renn S.C.P."/>
            <person name="Ribeiro F.J."/>
            <person name="Ron M."/>
            <person name="Salzburger W."/>
            <person name="Sanchez-Pulido L."/>
            <person name="Santos M.E."/>
            <person name="Searle S."/>
            <person name="Sharpe T."/>
            <person name="Swofford R."/>
            <person name="Tan F.J."/>
            <person name="Williams L."/>
            <person name="Young S."/>
            <person name="Yin S."/>
            <person name="Okada N."/>
            <person name="Kocher T.D."/>
            <person name="Miska E.A."/>
            <person name="Lander E.S."/>
            <person name="Venkatesh B."/>
            <person name="Fernald R.D."/>
            <person name="Meyer A."/>
            <person name="Ponting C.P."/>
            <person name="Streelman J.T."/>
            <person name="Lindblad-Toh K."/>
            <person name="Seehausen O."/>
            <person name="Di Palma F."/>
        </authorList>
    </citation>
    <scope>NUCLEOTIDE SEQUENCE</scope>
</reference>
<evidence type="ECO:0000313" key="3">
    <source>
        <dbReference type="Ensembl" id="ENSMZEP00005001013.1"/>
    </source>
</evidence>
<reference evidence="3" key="2">
    <citation type="submission" date="2025-08" db="UniProtKB">
        <authorList>
            <consortium name="Ensembl"/>
        </authorList>
    </citation>
    <scope>IDENTIFICATION</scope>
</reference>
<reference evidence="3" key="3">
    <citation type="submission" date="2025-09" db="UniProtKB">
        <authorList>
            <consortium name="Ensembl"/>
        </authorList>
    </citation>
    <scope>IDENTIFICATION</scope>
</reference>
<dbReference type="Proteomes" id="UP000265160">
    <property type="component" value="LG12"/>
</dbReference>
<proteinExistence type="predicted"/>
<organism evidence="3 4">
    <name type="scientific">Maylandia zebra</name>
    <name type="common">zebra mbuna</name>
    <dbReference type="NCBI Taxonomy" id="106582"/>
    <lineage>
        <taxon>Eukaryota</taxon>
        <taxon>Metazoa</taxon>
        <taxon>Chordata</taxon>
        <taxon>Craniata</taxon>
        <taxon>Vertebrata</taxon>
        <taxon>Euteleostomi</taxon>
        <taxon>Actinopterygii</taxon>
        <taxon>Neopterygii</taxon>
        <taxon>Teleostei</taxon>
        <taxon>Neoteleostei</taxon>
        <taxon>Acanthomorphata</taxon>
        <taxon>Ovalentaria</taxon>
        <taxon>Cichlomorphae</taxon>
        <taxon>Cichliformes</taxon>
        <taxon>Cichlidae</taxon>
        <taxon>African cichlids</taxon>
        <taxon>Pseudocrenilabrinae</taxon>
        <taxon>Haplochromini</taxon>
        <taxon>Maylandia</taxon>
        <taxon>Maylandia zebra complex</taxon>
    </lineage>
</organism>
<comment type="caution">
    <text evidence="1">Lacks conserved residue(s) required for the propagation of feature annotation.</text>
</comment>
<dbReference type="Ensembl" id="ENSMZET00005001093.1">
    <property type="protein sequence ID" value="ENSMZEP00005001013.1"/>
    <property type="gene ID" value="ENSMZEG00005000863.1"/>
</dbReference>
<dbReference type="PANTHER" id="PTHR11905:SF136">
    <property type="entry name" value="DISINTEGRIN AND METALLOPROTEINASE DOMAIN-CONTAINING PROTEIN 9"/>
    <property type="match status" value="1"/>
</dbReference>
<feature type="disulfide bond" evidence="1">
    <location>
        <begin position="57"/>
        <end position="66"/>
    </location>
</feature>
<sequence length="150" mass="16270">GDDDGDDDGVKARFFFCGAQVCVNFECRSADVLSYDCDVHTKCHGHGVCNSNRNCHCDYGWAPPSCELSGYGGSVDSGPTWNGIGQSQCKLFFFFFLAQKTETFCCVSTSGASKTCTRASCLTNQGSSNDTWMTPPPFYLSSNPSQRTQS</sequence>
<keyword evidence="1" id="KW-1015">Disulfide bond</keyword>
<keyword evidence="4" id="KW-1185">Reference proteome</keyword>
<feature type="domain" description="EGF-like" evidence="2">
    <location>
        <begin position="33"/>
        <end position="67"/>
    </location>
</feature>
<keyword evidence="1" id="KW-0245">EGF-like domain</keyword>
<dbReference type="InterPro" id="IPR000742">
    <property type="entry name" value="EGF"/>
</dbReference>
<evidence type="ECO:0000313" key="4">
    <source>
        <dbReference type="Proteomes" id="UP000265160"/>
    </source>
</evidence>
<dbReference type="PANTHER" id="PTHR11905">
    <property type="entry name" value="ADAM A DISINTEGRIN AND METALLOPROTEASE DOMAIN"/>
    <property type="match status" value="1"/>
</dbReference>
<dbReference type="AlphaFoldDB" id="A0A3P9ATS4"/>
<dbReference type="PROSITE" id="PS50026">
    <property type="entry name" value="EGF_3"/>
    <property type="match status" value="1"/>
</dbReference>
<dbReference type="GO" id="GO:0005886">
    <property type="term" value="C:plasma membrane"/>
    <property type="evidence" value="ECO:0007669"/>
    <property type="project" value="TreeGrafter"/>
</dbReference>
<accession>A0A3P9ATS4</accession>
<name>A0A3P9ATS4_9CICH</name>